<accession>A0A1R2BRD7</accession>
<sequence length="412" mass="46927">MKKVDVLGLVIEGKHRIETIPDLPKTLVYDCKKLRYVRTTPAKIVVNEVLISDLEDVIHELIRNSNIFPSAILKTNCSTTTLMNYQETLSAVQENIVSKNSFELQEYIPPENEAVMVIRIGISGQTITARVLENTVTWDSAAPDERKFLLSNFKKSGNMVLSSTTAKLKNSAMAIFYMISASLDKKYVMSSTVLDFIRRKNKWFFITAHCQRLMHSLSEAPKSVFNVSQNLLTPTSKPKSQEMALSPKAVLKIPEPYLSERKLEQNINKLISKEKVPQIRFVSYKQWSASSQNDLVYRTYSKKIASNMESVKDNYSNGLGNLKNLVTNMGEYIKHFELKYNTSEYIKKETGRFLLEHLEAVKKKNVPITPSVKKYTANDMISESGKKILDLGSAQLDKMSRKLKARKMRTSE</sequence>
<dbReference type="EMBL" id="MPUH01000480">
    <property type="protein sequence ID" value="OMJ79261.1"/>
    <property type="molecule type" value="Genomic_DNA"/>
</dbReference>
<evidence type="ECO:0000313" key="2">
    <source>
        <dbReference type="Proteomes" id="UP000187209"/>
    </source>
</evidence>
<keyword evidence="2" id="KW-1185">Reference proteome</keyword>
<evidence type="ECO:0000313" key="1">
    <source>
        <dbReference type="EMBL" id="OMJ79261.1"/>
    </source>
</evidence>
<dbReference type="Proteomes" id="UP000187209">
    <property type="component" value="Unassembled WGS sequence"/>
</dbReference>
<name>A0A1R2BRD7_9CILI</name>
<reference evidence="1 2" key="1">
    <citation type="submission" date="2016-11" db="EMBL/GenBank/DDBJ databases">
        <title>The macronuclear genome of Stentor coeruleus: a giant cell with tiny introns.</title>
        <authorList>
            <person name="Slabodnick M."/>
            <person name="Ruby J.G."/>
            <person name="Reiff S.B."/>
            <person name="Swart E.C."/>
            <person name="Gosai S."/>
            <person name="Prabakaran S."/>
            <person name="Witkowska E."/>
            <person name="Larue G.E."/>
            <person name="Fisher S."/>
            <person name="Freeman R.M."/>
            <person name="Gunawardena J."/>
            <person name="Chu W."/>
            <person name="Stover N.A."/>
            <person name="Gregory B.D."/>
            <person name="Nowacki M."/>
            <person name="Derisi J."/>
            <person name="Roy S.W."/>
            <person name="Marshall W.F."/>
            <person name="Sood P."/>
        </authorList>
    </citation>
    <scope>NUCLEOTIDE SEQUENCE [LARGE SCALE GENOMIC DNA]</scope>
    <source>
        <strain evidence="1">WM001</strain>
    </source>
</reference>
<protein>
    <submittedName>
        <fullName evidence="1">Uncharacterized protein</fullName>
    </submittedName>
</protein>
<gene>
    <name evidence="1" type="ORF">SteCoe_20771</name>
</gene>
<comment type="caution">
    <text evidence="1">The sequence shown here is derived from an EMBL/GenBank/DDBJ whole genome shotgun (WGS) entry which is preliminary data.</text>
</comment>
<proteinExistence type="predicted"/>
<dbReference type="AlphaFoldDB" id="A0A1R2BRD7"/>
<organism evidence="1 2">
    <name type="scientific">Stentor coeruleus</name>
    <dbReference type="NCBI Taxonomy" id="5963"/>
    <lineage>
        <taxon>Eukaryota</taxon>
        <taxon>Sar</taxon>
        <taxon>Alveolata</taxon>
        <taxon>Ciliophora</taxon>
        <taxon>Postciliodesmatophora</taxon>
        <taxon>Heterotrichea</taxon>
        <taxon>Heterotrichida</taxon>
        <taxon>Stentoridae</taxon>
        <taxon>Stentor</taxon>
    </lineage>
</organism>